<dbReference type="SUPFAM" id="SSF56436">
    <property type="entry name" value="C-type lectin-like"/>
    <property type="match status" value="1"/>
</dbReference>
<organism evidence="3 4">
    <name type="scientific">Potamilus streckersoni</name>
    <dbReference type="NCBI Taxonomy" id="2493646"/>
    <lineage>
        <taxon>Eukaryota</taxon>
        <taxon>Metazoa</taxon>
        <taxon>Spiralia</taxon>
        <taxon>Lophotrochozoa</taxon>
        <taxon>Mollusca</taxon>
        <taxon>Bivalvia</taxon>
        <taxon>Autobranchia</taxon>
        <taxon>Heteroconchia</taxon>
        <taxon>Palaeoheterodonta</taxon>
        <taxon>Unionida</taxon>
        <taxon>Unionoidea</taxon>
        <taxon>Unionidae</taxon>
        <taxon>Ambleminae</taxon>
        <taxon>Lampsilini</taxon>
        <taxon>Potamilus</taxon>
    </lineage>
</organism>
<dbReference type="Gene3D" id="3.10.100.10">
    <property type="entry name" value="Mannose-Binding Protein A, subunit A"/>
    <property type="match status" value="1"/>
</dbReference>
<dbReference type="InterPro" id="IPR016186">
    <property type="entry name" value="C-type_lectin-like/link_sf"/>
</dbReference>
<evidence type="ECO:0000259" key="2">
    <source>
        <dbReference type="PROSITE" id="PS50041"/>
    </source>
</evidence>
<name>A0AAE0VFT6_9BIVA</name>
<reference evidence="3" key="2">
    <citation type="journal article" date="2021" name="Genome Biol. Evol.">
        <title>Developing a high-quality reference genome for a parasitic bivalve with doubly uniparental inheritance (Bivalvia: Unionida).</title>
        <authorList>
            <person name="Smith C.H."/>
        </authorList>
    </citation>
    <scope>NUCLEOTIDE SEQUENCE</scope>
    <source>
        <strain evidence="3">CHS0354</strain>
        <tissue evidence="3">Mantle</tissue>
    </source>
</reference>
<sequence>MSISHFLWLCILIVLGDGSSAICPEGFEHHGDRCYKVLDVPSSWAEAKVYCSVIGGDLAAIDDANEHALIVGIIQRLHGSKDINYWVDGSDILAENQWRWMGRHGGSKPMTYTKWAPLQPDNLGGIEHFLELINYSHGSYNDVPGDTKRGLICEASVEGGNQEMVG</sequence>
<keyword evidence="1" id="KW-0732">Signal</keyword>
<dbReference type="PANTHER" id="PTHR22803">
    <property type="entry name" value="MANNOSE, PHOSPHOLIPASE, LECTIN RECEPTOR RELATED"/>
    <property type="match status" value="1"/>
</dbReference>
<dbReference type="EMBL" id="JAEAOA010001402">
    <property type="protein sequence ID" value="KAK3576614.1"/>
    <property type="molecule type" value="Genomic_DNA"/>
</dbReference>
<dbReference type="InterPro" id="IPR001304">
    <property type="entry name" value="C-type_lectin-like"/>
</dbReference>
<evidence type="ECO:0000313" key="3">
    <source>
        <dbReference type="EMBL" id="KAK3576614.1"/>
    </source>
</evidence>
<proteinExistence type="predicted"/>
<feature type="signal peptide" evidence="1">
    <location>
        <begin position="1"/>
        <end position="21"/>
    </location>
</feature>
<dbReference type="Pfam" id="PF00059">
    <property type="entry name" value="Lectin_C"/>
    <property type="match status" value="1"/>
</dbReference>
<evidence type="ECO:0000313" key="4">
    <source>
        <dbReference type="Proteomes" id="UP001195483"/>
    </source>
</evidence>
<keyword evidence="4" id="KW-1185">Reference proteome</keyword>
<dbReference type="Proteomes" id="UP001195483">
    <property type="component" value="Unassembled WGS sequence"/>
</dbReference>
<protein>
    <recommendedName>
        <fullName evidence="2">C-type lectin domain-containing protein</fullName>
    </recommendedName>
</protein>
<dbReference type="InterPro" id="IPR050111">
    <property type="entry name" value="C-type_lectin/snaclec_domain"/>
</dbReference>
<accession>A0AAE0VFT6</accession>
<evidence type="ECO:0000256" key="1">
    <source>
        <dbReference type="SAM" id="SignalP"/>
    </source>
</evidence>
<dbReference type="CDD" id="cd00037">
    <property type="entry name" value="CLECT"/>
    <property type="match status" value="1"/>
</dbReference>
<dbReference type="SMART" id="SM00034">
    <property type="entry name" value="CLECT"/>
    <property type="match status" value="1"/>
</dbReference>
<comment type="caution">
    <text evidence="3">The sequence shown here is derived from an EMBL/GenBank/DDBJ whole genome shotgun (WGS) entry which is preliminary data.</text>
</comment>
<reference evidence="3" key="1">
    <citation type="journal article" date="2021" name="Genome Biol. Evol.">
        <title>A High-Quality Reference Genome for a Parasitic Bivalve with Doubly Uniparental Inheritance (Bivalvia: Unionida).</title>
        <authorList>
            <person name="Smith C.H."/>
        </authorList>
    </citation>
    <scope>NUCLEOTIDE SEQUENCE</scope>
    <source>
        <strain evidence="3">CHS0354</strain>
    </source>
</reference>
<gene>
    <name evidence="3" type="ORF">CHS0354_023132</name>
</gene>
<dbReference type="InterPro" id="IPR016187">
    <property type="entry name" value="CTDL_fold"/>
</dbReference>
<dbReference type="AlphaFoldDB" id="A0AAE0VFT6"/>
<dbReference type="PROSITE" id="PS50041">
    <property type="entry name" value="C_TYPE_LECTIN_2"/>
    <property type="match status" value="1"/>
</dbReference>
<reference evidence="3" key="3">
    <citation type="submission" date="2023-05" db="EMBL/GenBank/DDBJ databases">
        <authorList>
            <person name="Smith C.H."/>
        </authorList>
    </citation>
    <scope>NUCLEOTIDE SEQUENCE</scope>
    <source>
        <strain evidence="3">CHS0354</strain>
        <tissue evidence="3">Mantle</tissue>
    </source>
</reference>
<feature type="chain" id="PRO_5041964768" description="C-type lectin domain-containing protein" evidence="1">
    <location>
        <begin position="22"/>
        <end position="166"/>
    </location>
</feature>
<feature type="domain" description="C-type lectin" evidence="2">
    <location>
        <begin position="30"/>
        <end position="154"/>
    </location>
</feature>